<reference evidence="1" key="2">
    <citation type="journal article" date="2022" name="Microbiol. Resour. Announc.">
        <title>Metagenome Sequencing to Explore Phylogenomics of Terrestrial Cyanobacteria.</title>
        <authorList>
            <person name="Ward R.D."/>
            <person name="Stajich J.E."/>
            <person name="Johansen J.R."/>
            <person name="Huntemann M."/>
            <person name="Clum A."/>
            <person name="Foster B."/>
            <person name="Foster B."/>
            <person name="Roux S."/>
            <person name="Palaniappan K."/>
            <person name="Varghese N."/>
            <person name="Mukherjee S."/>
            <person name="Reddy T.B.K."/>
            <person name="Daum C."/>
            <person name="Copeland A."/>
            <person name="Chen I.A."/>
            <person name="Ivanova N.N."/>
            <person name="Kyrpides N.C."/>
            <person name="Shapiro N."/>
            <person name="Eloe-Fadrosh E.A."/>
            <person name="Pietrasiak N."/>
        </authorList>
    </citation>
    <scope>NUCLEOTIDE SEQUENCE</scope>
    <source>
        <strain evidence="1">CPER-KK1</strain>
    </source>
</reference>
<gene>
    <name evidence="1" type="ORF">KME25_30305</name>
</gene>
<dbReference type="AlphaFoldDB" id="A0A951UCW4"/>
<protein>
    <submittedName>
        <fullName evidence="1">Uncharacterized protein</fullName>
    </submittedName>
</protein>
<evidence type="ECO:0000313" key="1">
    <source>
        <dbReference type="EMBL" id="MBW4548670.1"/>
    </source>
</evidence>
<evidence type="ECO:0000313" key="2">
    <source>
        <dbReference type="Proteomes" id="UP000753908"/>
    </source>
</evidence>
<name>A0A951UCW4_9CYAN</name>
<accession>A0A951UCW4</accession>
<proteinExistence type="predicted"/>
<dbReference type="EMBL" id="JAHHIF010000068">
    <property type="protein sequence ID" value="MBW4548670.1"/>
    <property type="molecule type" value="Genomic_DNA"/>
</dbReference>
<organism evidence="1 2">
    <name type="scientific">Symplocastrum torsivum CPER-KK1</name>
    <dbReference type="NCBI Taxonomy" id="450513"/>
    <lineage>
        <taxon>Bacteria</taxon>
        <taxon>Bacillati</taxon>
        <taxon>Cyanobacteriota</taxon>
        <taxon>Cyanophyceae</taxon>
        <taxon>Oscillatoriophycideae</taxon>
        <taxon>Oscillatoriales</taxon>
        <taxon>Microcoleaceae</taxon>
        <taxon>Symplocastrum</taxon>
    </lineage>
</organism>
<reference evidence="1" key="1">
    <citation type="submission" date="2021-05" db="EMBL/GenBank/DDBJ databases">
        <authorList>
            <person name="Pietrasiak N."/>
            <person name="Ward R."/>
            <person name="Stajich J.E."/>
            <person name="Kurbessoian T."/>
        </authorList>
    </citation>
    <scope>NUCLEOTIDE SEQUENCE</scope>
    <source>
        <strain evidence="1">CPER-KK1</strain>
    </source>
</reference>
<comment type="caution">
    <text evidence="1">The sequence shown here is derived from an EMBL/GenBank/DDBJ whole genome shotgun (WGS) entry which is preliminary data.</text>
</comment>
<sequence>MNTEITILVWKEALEQGYLGVDAGVRWADKIIAETEKPDIWIIEMSVAKSSEQMLDALSLFPICSVSIELELGFLCMQWLEGKLDFREFLIIAGNIAHITSLDYCDDETMWELSRAYDYAVKAGKPIDEFLTKAKAMFSQPYQTVKDYLIELSTKAG</sequence>
<dbReference type="Proteomes" id="UP000753908">
    <property type="component" value="Unassembled WGS sequence"/>
</dbReference>